<dbReference type="GO" id="GO:0005524">
    <property type="term" value="F:ATP binding"/>
    <property type="evidence" value="ECO:0007669"/>
    <property type="project" value="UniProtKB-KW"/>
</dbReference>
<evidence type="ECO:0000313" key="4">
    <source>
        <dbReference type="EMBL" id="QEO09562.1"/>
    </source>
</evidence>
<dbReference type="SMART" id="SM00382">
    <property type="entry name" value="AAA"/>
    <property type="match status" value="1"/>
</dbReference>
<dbReference type="InterPro" id="IPR003439">
    <property type="entry name" value="ABC_transporter-like_ATP-bd"/>
</dbReference>
<feature type="domain" description="ABC transporter" evidence="3">
    <location>
        <begin position="8"/>
        <end position="231"/>
    </location>
</feature>
<dbReference type="RefSeq" id="WP_149324983.1">
    <property type="nucleotide sequence ID" value="NZ_CP043504.1"/>
</dbReference>
<name>A0A5C1Y9I1_9MICO</name>
<organism evidence="4 5">
    <name type="scientific">Protaetiibacter larvae</name>
    <dbReference type="NCBI Taxonomy" id="2592654"/>
    <lineage>
        <taxon>Bacteria</taxon>
        <taxon>Bacillati</taxon>
        <taxon>Actinomycetota</taxon>
        <taxon>Actinomycetes</taxon>
        <taxon>Micrococcales</taxon>
        <taxon>Microbacteriaceae</taxon>
        <taxon>Protaetiibacter</taxon>
    </lineage>
</organism>
<dbReference type="InterPro" id="IPR027417">
    <property type="entry name" value="P-loop_NTPase"/>
</dbReference>
<dbReference type="PROSITE" id="PS50893">
    <property type="entry name" value="ABC_TRANSPORTER_2"/>
    <property type="match status" value="1"/>
</dbReference>
<dbReference type="InterPro" id="IPR003593">
    <property type="entry name" value="AAA+_ATPase"/>
</dbReference>
<evidence type="ECO:0000256" key="2">
    <source>
        <dbReference type="ARBA" id="ARBA00022840"/>
    </source>
</evidence>
<keyword evidence="2 4" id="KW-0067">ATP-binding</keyword>
<evidence type="ECO:0000259" key="3">
    <source>
        <dbReference type="PROSITE" id="PS50893"/>
    </source>
</evidence>
<dbReference type="InterPro" id="IPR017871">
    <property type="entry name" value="ABC_transporter-like_CS"/>
</dbReference>
<dbReference type="KEGG" id="lyk:FLP23_05795"/>
<dbReference type="AlphaFoldDB" id="A0A5C1Y9I1"/>
<dbReference type="Pfam" id="PF00005">
    <property type="entry name" value="ABC_tran"/>
    <property type="match status" value="1"/>
</dbReference>
<dbReference type="Proteomes" id="UP000322159">
    <property type="component" value="Chromosome"/>
</dbReference>
<dbReference type="PANTHER" id="PTHR43038">
    <property type="entry name" value="ATP-BINDING CASSETTE, SUB-FAMILY H, MEMBER 1"/>
    <property type="match status" value="1"/>
</dbReference>
<protein>
    <submittedName>
        <fullName evidence="4">ABC transporter ATP-binding protein</fullName>
    </submittedName>
</protein>
<sequence length="245" mass="26114">MTSRADAIVADGLTVRRGRTQILHGIELRIPAGQVVGLLGPSGSGKTTLMRAVIGAQRTAAGTVQVLGRPAGHRALRREIGYMAQSAAIYDDLTVEQNLDYFRRVLGAPASDLDRVAAELGLDSVRRTLASRLSGGQRSRVSLGIALLGTPKLLVLDEPTVGLDPLLRKELWALFGRLAASGTTLLVSSHVMDEARRCDRLVLVREGRVIADDTPDGLLAATGTLDHDEAFLVLLERAAAQERAA</sequence>
<accession>A0A5C1Y9I1</accession>
<dbReference type="PROSITE" id="PS00211">
    <property type="entry name" value="ABC_TRANSPORTER_1"/>
    <property type="match status" value="1"/>
</dbReference>
<dbReference type="Gene3D" id="3.40.50.300">
    <property type="entry name" value="P-loop containing nucleotide triphosphate hydrolases"/>
    <property type="match status" value="1"/>
</dbReference>
<gene>
    <name evidence="4" type="ORF">FLP23_05795</name>
</gene>
<keyword evidence="1" id="KW-0547">Nucleotide-binding</keyword>
<evidence type="ECO:0000256" key="1">
    <source>
        <dbReference type="ARBA" id="ARBA00022741"/>
    </source>
</evidence>
<evidence type="ECO:0000313" key="5">
    <source>
        <dbReference type="Proteomes" id="UP000322159"/>
    </source>
</evidence>
<proteinExistence type="predicted"/>
<keyword evidence="5" id="KW-1185">Reference proteome</keyword>
<dbReference type="SUPFAM" id="SSF52540">
    <property type="entry name" value="P-loop containing nucleoside triphosphate hydrolases"/>
    <property type="match status" value="1"/>
</dbReference>
<dbReference type="GO" id="GO:0016887">
    <property type="term" value="F:ATP hydrolysis activity"/>
    <property type="evidence" value="ECO:0007669"/>
    <property type="project" value="InterPro"/>
</dbReference>
<dbReference type="EMBL" id="CP043504">
    <property type="protein sequence ID" value="QEO09562.1"/>
    <property type="molecule type" value="Genomic_DNA"/>
</dbReference>
<reference evidence="4 5" key="1">
    <citation type="submission" date="2019-09" db="EMBL/GenBank/DDBJ databases">
        <title>Genome sequencing of strain KACC 19322.</title>
        <authorList>
            <person name="Heo J."/>
            <person name="Kim S.-J."/>
            <person name="Kim J.-S."/>
            <person name="Hong S.-B."/>
            <person name="Kwon S.-W."/>
        </authorList>
    </citation>
    <scope>NUCLEOTIDE SEQUENCE [LARGE SCALE GENOMIC DNA]</scope>
    <source>
        <strain evidence="4 5">KACC 19322</strain>
    </source>
</reference>
<dbReference type="CDD" id="cd03230">
    <property type="entry name" value="ABC_DR_subfamily_A"/>
    <property type="match status" value="1"/>
</dbReference>
<dbReference type="PANTHER" id="PTHR43038:SF3">
    <property type="entry name" value="ABC TRANSPORTER G FAMILY MEMBER 20 ISOFORM X1"/>
    <property type="match status" value="1"/>
</dbReference>
<dbReference type="OrthoDB" id="9804819at2"/>